<accession>A0ABU5DEN9</accession>
<name>A0ABU5DEN9_9BURK</name>
<keyword evidence="1" id="KW-0472">Membrane</keyword>
<feature type="transmembrane region" description="Helical" evidence="1">
    <location>
        <begin position="106"/>
        <end position="128"/>
    </location>
</feature>
<feature type="transmembrane region" description="Helical" evidence="1">
    <location>
        <begin position="12"/>
        <end position="35"/>
    </location>
</feature>
<sequence length="178" mass="19390">MNESPVLRIHRLSVAVRWLAAVGALVLLVLPPVFWSQPEWVASVVRRQWALGPLQLDAGSRIAALAGSLPQCLAGLWAMWEIWRLFGRFAAGEVLAPQPARHLRRLGGALITLAVLSPLSDTLTVLALTWGNPPGQRQLMFNVSGQDYLALLFGLMLMALAVVLGEAARVAQEHSEFV</sequence>
<organism evidence="2 3">
    <name type="scientific">Roseateles agri</name>
    <dbReference type="NCBI Taxonomy" id="3098619"/>
    <lineage>
        <taxon>Bacteria</taxon>
        <taxon>Pseudomonadati</taxon>
        <taxon>Pseudomonadota</taxon>
        <taxon>Betaproteobacteria</taxon>
        <taxon>Burkholderiales</taxon>
        <taxon>Sphaerotilaceae</taxon>
        <taxon>Roseateles</taxon>
    </lineage>
</organism>
<protein>
    <submittedName>
        <fullName evidence="2">DUF2975 domain-containing protein</fullName>
    </submittedName>
</protein>
<reference evidence="2 3" key="1">
    <citation type="submission" date="2023-11" db="EMBL/GenBank/DDBJ databases">
        <title>Paucibacter sp. nov., isolated from fresh soil in Korea.</title>
        <authorList>
            <person name="Le N.T.T."/>
        </authorList>
    </citation>
    <scope>NUCLEOTIDE SEQUENCE [LARGE SCALE GENOMIC DNA]</scope>
    <source>
        <strain evidence="2 3">R3-3</strain>
    </source>
</reference>
<dbReference type="RefSeq" id="WP_320421647.1">
    <property type="nucleotide sequence ID" value="NZ_JAXCLA010000002.1"/>
</dbReference>
<feature type="transmembrane region" description="Helical" evidence="1">
    <location>
        <begin position="148"/>
        <end position="168"/>
    </location>
</feature>
<dbReference type="InterPro" id="IPR021354">
    <property type="entry name" value="DUF2975"/>
</dbReference>
<dbReference type="Proteomes" id="UP001285263">
    <property type="component" value="Unassembled WGS sequence"/>
</dbReference>
<feature type="transmembrane region" description="Helical" evidence="1">
    <location>
        <begin position="62"/>
        <end position="86"/>
    </location>
</feature>
<evidence type="ECO:0000313" key="3">
    <source>
        <dbReference type="Proteomes" id="UP001285263"/>
    </source>
</evidence>
<comment type="caution">
    <text evidence="2">The sequence shown here is derived from an EMBL/GenBank/DDBJ whole genome shotgun (WGS) entry which is preliminary data.</text>
</comment>
<evidence type="ECO:0000256" key="1">
    <source>
        <dbReference type="SAM" id="Phobius"/>
    </source>
</evidence>
<dbReference type="EMBL" id="JAXCLA010000002">
    <property type="protein sequence ID" value="MDY0743729.1"/>
    <property type="molecule type" value="Genomic_DNA"/>
</dbReference>
<keyword evidence="3" id="KW-1185">Reference proteome</keyword>
<proteinExistence type="predicted"/>
<gene>
    <name evidence="2" type="ORF">SNE35_04395</name>
</gene>
<evidence type="ECO:0000313" key="2">
    <source>
        <dbReference type="EMBL" id="MDY0743729.1"/>
    </source>
</evidence>
<keyword evidence="1" id="KW-0812">Transmembrane</keyword>
<keyword evidence="1" id="KW-1133">Transmembrane helix</keyword>
<dbReference type="Pfam" id="PF11188">
    <property type="entry name" value="DUF2975"/>
    <property type="match status" value="1"/>
</dbReference>